<gene>
    <name evidence="1" type="ORF">IE53DRAFT_69279</name>
</gene>
<keyword evidence="2" id="KW-1185">Reference proteome</keyword>
<name>A0ACD0NYS4_9BASI</name>
<accession>A0ACD0NYS4</accession>
<sequence>MIDHLLGRPSTKLKRLQVFSVIFFWLWFLATGSRDGPRRFSLINWLNRKSSRYSPWQIVVFTCTAVYAIRHLDSILGFGAPEPLARMYSRNFYRTTWIVTALDAGFATAMNIRPKWLRDILSLAFSSYYLIYANEADEKLRKFRAFCTVEMMRATWEKTTNPYIRAITWFHRPSLPIARPLLLPRPTLGAHNKRPIRAWLFYSGSERDLREEEELMVDFCGGGFICMSPQHHEERLRQLAREMGKPVLAIDYCKAPEYPYPFAIEECYDVYRSLFESKGKIVGMSGSPDFRVILSGDSAGGNIATAVIFKVIEYPQPHIKSAYAAKADGGPGSRAPDLPKPIGVLLSYPCLNFGFTSWMKPEHVRVLRQQSEVNLQSLQQHSEDQQARGSKLQLSRSASRSRRSSLNVGRPRSAERKASMDGTKKKVSGSGGGGMTREDRTYHSLTEQAELHLDERARFTEAEPASDDGGFEYGGPSHWGGSGLPWHEVDAQSALDREVDMEEALALVQREEEQRLLQAAAEAADLQHTKDQKVAPINTRLTMTSMAGYFQDRILTQGMMRAMAILYIGPRRQPDFEHDYFLSPIVAPARLLAEFPPVLFVCGEKDPLCDDTVVMAGRIREAKLAKKAELERRRAGQSARFGEQLRMSSGLLANSARHPLEDEDPEDWVQMRIIEGWSHGFLQMSSLMPEAKQVISFLSTWLSLTFEDFNEKLDEKAEREQAVRPKPASMSKNTVDRSALPASPPAGKSVGPSPVLDASVNAQPSVAHGADADDEEDDGPITFVTKGRRSPSRGFGSPRPGIAPGSPVNSPRIGVRTPEHAKKVGPTTGGIVGSPQVEALRGEYLSRARPASFSNGQTSSDADLPATAGLLSAKDVESTSSARRRSFDVSTGSPDAGDARRRLRDSIRGGHAGNGTGVRRSSKNGATALDEKYKSMLVTESNLLERRRNDVVFTLGHASALASDRESFRDGEIQVVEDSDDDVGVANSPMEGSRGRSAIPKGVGLKPPADGKAKVEGETNMNSESIQVAS</sequence>
<evidence type="ECO:0000313" key="2">
    <source>
        <dbReference type="Proteomes" id="UP000245626"/>
    </source>
</evidence>
<dbReference type="Proteomes" id="UP000245626">
    <property type="component" value="Unassembled WGS sequence"/>
</dbReference>
<organism evidence="1 2">
    <name type="scientific">Violaceomyces palustris</name>
    <dbReference type="NCBI Taxonomy" id="1673888"/>
    <lineage>
        <taxon>Eukaryota</taxon>
        <taxon>Fungi</taxon>
        <taxon>Dikarya</taxon>
        <taxon>Basidiomycota</taxon>
        <taxon>Ustilaginomycotina</taxon>
        <taxon>Ustilaginomycetes</taxon>
        <taxon>Violaceomycetales</taxon>
        <taxon>Violaceomycetaceae</taxon>
        <taxon>Violaceomyces</taxon>
    </lineage>
</organism>
<reference evidence="1 2" key="1">
    <citation type="journal article" date="2018" name="Mol. Biol. Evol.">
        <title>Broad Genomic Sampling Reveals a Smut Pathogenic Ancestry of the Fungal Clade Ustilaginomycotina.</title>
        <authorList>
            <person name="Kijpornyongpan T."/>
            <person name="Mondo S.J."/>
            <person name="Barry K."/>
            <person name="Sandor L."/>
            <person name="Lee J."/>
            <person name="Lipzen A."/>
            <person name="Pangilinan J."/>
            <person name="LaButti K."/>
            <person name="Hainaut M."/>
            <person name="Henrissat B."/>
            <person name="Grigoriev I.V."/>
            <person name="Spatafora J.W."/>
            <person name="Aime M.C."/>
        </authorList>
    </citation>
    <scope>NUCLEOTIDE SEQUENCE [LARGE SCALE GENOMIC DNA]</scope>
    <source>
        <strain evidence="1 2">SA 807</strain>
    </source>
</reference>
<dbReference type="EMBL" id="KZ819880">
    <property type="protein sequence ID" value="PWN50988.1"/>
    <property type="molecule type" value="Genomic_DNA"/>
</dbReference>
<evidence type="ECO:0000313" key="1">
    <source>
        <dbReference type="EMBL" id="PWN50988.1"/>
    </source>
</evidence>
<protein>
    <submittedName>
        <fullName evidence="1">Alpha/beta-hydrolase</fullName>
    </submittedName>
</protein>
<proteinExistence type="predicted"/>